<protein>
    <recommendedName>
        <fullName evidence="4">N5-carboxyaminoimidazole ribonucleotide synthase</fullName>
        <shortName evidence="4">N5-CAIR synthase</shortName>
        <ecNumber evidence="4">6.3.4.18</ecNumber>
    </recommendedName>
    <alternativeName>
        <fullName evidence="4">5-(carboxyamino)imidazole ribonucleotide synthetase</fullName>
    </alternativeName>
</protein>
<dbReference type="GO" id="GO:0034028">
    <property type="term" value="F:5-(carboxyamino)imidazole ribonucleotide synthase activity"/>
    <property type="evidence" value="ECO:0007669"/>
    <property type="project" value="UniProtKB-EC"/>
</dbReference>
<dbReference type="InterPro" id="IPR040686">
    <property type="entry name" value="PurK_C"/>
</dbReference>
<feature type="binding site" evidence="4">
    <location>
        <position position="121"/>
    </location>
    <ligand>
        <name>ATP</name>
        <dbReference type="ChEBI" id="CHEBI:30616"/>
    </ligand>
</feature>
<evidence type="ECO:0000259" key="5">
    <source>
        <dbReference type="PROSITE" id="PS50975"/>
    </source>
</evidence>
<comment type="function">
    <text evidence="4">Catalyzes the ATP-dependent conversion of 5-aminoimidazole ribonucleotide (AIR) and HCO(3)(-) to N5-carboxyaminoimidazole ribonucleotide (N5-CAIR).</text>
</comment>
<feature type="binding site" evidence="4">
    <location>
        <position position="184"/>
    </location>
    <ligand>
        <name>ATP</name>
        <dbReference type="ChEBI" id="CHEBI:30616"/>
    </ligand>
</feature>
<dbReference type="Gene3D" id="3.30.470.20">
    <property type="entry name" value="ATP-grasp fold, B domain"/>
    <property type="match status" value="1"/>
</dbReference>
<keyword evidence="4 6" id="KW-0436">Ligase</keyword>
<comment type="catalytic activity">
    <reaction evidence="4">
        <text>5-amino-1-(5-phospho-beta-D-ribosyl)imidazole + hydrogencarbonate + ATP = 5-carboxyamino-1-(5-phospho-D-ribosyl)imidazole + ADP + phosphate + 2 H(+)</text>
        <dbReference type="Rhea" id="RHEA:19317"/>
        <dbReference type="ChEBI" id="CHEBI:15378"/>
        <dbReference type="ChEBI" id="CHEBI:17544"/>
        <dbReference type="ChEBI" id="CHEBI:30616"/>
        <dbReference type="ChEBI" id="CHEBI:43474"/>
        <dbReference type="ChEBI" id="CHEBI:58730"/>
        <dbReference type="ChEBI" id="CHEBI:137981"/>
        <dbReference type="ChEBI" id="CHEBI:456216"/>
        <dbReference type="EC" id="6.3.4.18"/>
    </reaction>
</comment>
<reference evidence="6 7" key="1">
    <citation type="submission" date="2023-07" db="EMBL/GenBank/DDBJ databases">
        <title>Sorghum-associated microbial communities from plants grown in Nebraska, USA.</title>
        <authorList>
            <person name="Schachtman D."/>
        </authorList>
    </citation>
    <scope>NUCLEOTIDE SEQUENCE [LARGE SCALE GENOMIC DNA]</scope>
    <source>
        <strain evidence="6 7">BE190</strain>
    </source>
</reference>
<feature type="binding site" evidence="4">
    <location>
        <begin position="153"/>
        <end position="156"/>
    </location>
    <ligand>
        <name>ATP</name>
        <dbReference type="ChEBI" id="CHEBI:30616"/>
    </ligand>
</feature>
<dbReference type="Proteomes" id="UP001253595">
    <property type="component" value="Unassembled WGS sequence"/>
</dbReference>
<name>A0ABU1V2H4_9GAMM</name>
<comment type="similarity">
    <text evidence="4">Belongs to the PurK/PurT family.</text>
</comment>
<comment type="subunit">
    <text evidence="4">Homodimer.</text>
</comment>
<dbReference type="Pfam" id="PF02222">
    <property type="entry name" value="ATP-grasp"/>
    <property type="match status" value="1"/>
</dbReference>
<proteinExistence type="inferred from homology"/>
<feature type="binding site" evidence="4">
    <location>
        <position position="81"/>
    </location>
    <ligand>
        <name>ATP</name>
        <dbReference type="ChEBI" id="CHEBI:30616"/>
    </ligand>
</feature>
<evidence type="ECO:0000256" key="2">
    <source>
        <dbReference type="ARBA" id="ARBA00022755"/>
    </source>
</evidence>
<dbReference type="EC" id="6.3.4.18" evidence="4"/>
<feature type="binding site" evidence="4">
    <location>
        <begin position="126"/>
        <end position="132"/>
    </location>
    <ligand>
        <name>ATP</name>
        <dbReference type="ChEBI" id="CHEBI:30616"/>
    </ligand>
</feature>
<feature type="binding site" evidence="4">
    <location>
        <begin position="237"/>
        <end position="238"/>
    </location>
    <ligand>
        <name>ATP</name>
        <dbReference type="ChEBI" id="CHEBI:30616"/>
    </ligand>
</feature>
<comment type="caution">
    <text evidence="6">The sequence shown here is derived from an EMBL/GenBank/DDBJ whole genome shotgun (WGS) entry which is preliminary data.</text>
</comment>
<evidence type="ECO:0000313" key="6">
    <source>
        <dbReference type="EMBL" id="MDR7091652.1"/>
    </source>
</evidence>
<keyword evidence="3 4" id="KW-0067">ATP-binding</keyword>
<dbReference type="InterPro" id="IPR013815">
    <property type="entry name" value="ATP_grasp_subdomain_1"/>
</dbReference>
<dbReference type="PANTHER" id="PTHR11609:SF5">
    <property type="entry name" value="PHOSPHORIBOSYLAMINOIMIDAZOLE CARBOXYLASE"/>
    <property type="match status" value="1"/>
</dbReference>
<evidence type="ECO:0000256" key="3">
    <source>
        <dbReference type="ARBA" id="ARBA00022840"/>
    </source>
</evidence>
<dbReference type="SUPFAM" id="SSF52440">
    <property type="entry name" value="PreATP-grasp domain"/>
    <property type="match status" value="1"/>
</dbReference>
<keyword evidence="1 4" id="KW-0547">Nucleotide-binding</keyword>
<dbReference type="NCBIfam" id="NF004678">
    <property type="entry name" value="PRK06019.1-4"/>
    <property type="match status" value="1"/>
</dbReference>
<evidence type="ECO:0000256" key="4">
    <source>
        <dbReference type="HAMAP-Rule" id="MF_01928"/>
    </source>
</evidence>
<evidence type="ECO:0000256" key="1">
    <source>
        <dbReference type="ARBA" id="ARBA00022741"/>
    </source>
</evidence>
<dbReference type="Gene3D" id="3.30.1490.20">
    <property type="entry name" value="ATP-grasp fold, A domain"/>
    <property type="match status" value="1"/>
</dbReference>
<dbReference type="EMBL" id="JAVDVX010000007">
    <property type="protein sequence ID" value="MDR7091652.1"/>
    <property type="molecule type" value="Genomic_DNA"/>
</dbReference>
<feature type="domain" description="ATP-grasp" evidence="5">
    <location>
        <begin position="85"/>
        <end position="267"/>
    </location>
</feature>
<dbReference type="Pfam" id="PF17769">
    <property type="entry name" value="PurK_C"/>
    <property type="match status" value="1"/>
</dbReference>
<keyword evidence="7" id="KW-1185">Reference proteome</keyword>
<dbReference type="SUPFAM" id="SSF56059">
    <property type="entry name" value="Glutathione synthetase ATP-binding domain-like"/>
    <property type="match status" value="1"/>
</dbReference>
<comment type="pathway">
    <text evidence="4">Purine metabolism; IMP biosynthesis via de novo pathway; 5-amino-1-(5-phospho-D-ribosyl)imidazole-4-carboxylate from 5-amino-1-(5-phospho-D-ribosyl)imidazole (N5-CAIR route): step 1/2.</text>
</comment>
<dbReference type="HAMAP" id="MF_01928">
    <property type="entry name" value="PurK"/>
    <property type="match status" value="1"/>
</dbReference>
<dbReference type="RefSeq" id="WP_310075162.1">
    <property type="nucleotide sequence ID" value="NZ_JAVDVX010000007.1"/>
</dbReference>
<dbReference type="SUPFAM" id="SSF51246">
    <property type="entry name" value="Rudiment single hybrid motif"/>
    <property type="match status" value="1"/>
</dbReference>
<organism evidence="6 7">
    <name type="scientific">Cellvibrio fibrivorans</name>
    <dbReference type="NCBI Taxonomy" id="126350"/>
    <lineage>
        <taxon>Bacteria</taxon>
        <taxon>Pseudomonadati</taxon>
        <taxon>Pseudomonadota</taxon>
        <taxon>Gammaproteobacteria</taxon>
        <taxon>Cellvibrionales</taxon>
        <taxon>Cellvibrionaceae</taxon>
        <taxon>Cellvibrio</taxon>
    </lineage>
</organism>
<dbReference type="InterPro" id="IPR011761">
    <property type="entry name" value="ATP-grasp"/>
</dbReference>
<dbReference type="PANTHER" id="PTHR11609">
    <property type="entry name" value="PURINE BIOSYNTHESIS PROTEIN 6/7, PUR6/7"/>
    <property type="match status" value="1"/>
</dbReference>
<accession>A0ABU1V2H4</accession>
<dbReference type="InterPro" id="IPR005875">
    <property type="entry name" value="PurK"/>
</dbReference>
<dbReference type="PROSITE" id="PS50975">
    <property type="entry name" value="ATP_GRASP"/>
    <property type="match status" value="1"/>
</dbReference>
<dbReference type="Gene3D" id="3.40.50.20">
    <property type="match status" value="1"/>
</dbReference>
<dbReference type="InterPro" id="IPR011054">
    <property type="entry name" value="Rudment_hybrid_motif"/>
</dbReference>
<keyword evidence="2 4" id="KW-0658">Purine biosynthesis</keyword>
<dbReference type="InterPro" id="IPR003135">
    <property type="entry name" value="ATP-grasp_carboxylate-amine"/>
</dbReference>
<sequence length="358" mass="39863">MSQRIWVLGAGQLGAMLKHAGMPLALDVCPVDINEGTAPALSPNDLVTAEREQWPETLVTHALAQHPRFINQNIFGRLADRKTQKELIDSLGIATAPWRNVANDITANELRDQLGERVLLKRRTGGYDGRGQHWLRTDEDEVPDDWQGEAIAEQAINFDEEVSLVGVRNHQGECVFYPLTLNLHLSGILYASIAPLARLQPLQAQAEMMLGKILNALDYVGVMAMETFRVGDQLLINELAPRVHNSGHWTQAGASISQFEYHLRAVAGMATPLPQVIGQNVMINLIGTDYNPAWRDLPCARTYWYGKEVRAGRKVGHINIVSNNITEIRETLVLLGDLLPEHHYREAIDWSLNGLATL</sequence>
<feature type="binding site" evidence="4">
    <location>
        <position position="161"/>
    </location>
    <ligand>
        <name>ATP</name>
        <dbReference type="ChEBI" id="CHEBI:30616"/>
    </ligand>
</feature>
<evidence type="ECO:0000313" key="7">
    <source>
        <dbReference type="Proteomes" id="UP001253595"/>
    </source>
</evidence>
<gene>
    <name evidence="4" type="primary">purK</name>
    <name evidence="6" type="ORF">J2X05_003687</name>
</gene>
<dbReference type="InterPro" id="IPR016185">
    <property type="entry name" value="PreATP-grasp_dom_sf"/>
</dbReference>